<reference evidence="2" key="1">
    <citation type="journal article" date="2021" name="IMA Fungus">
        <title>Genomic characterization of three marine fungi, including Emericellopsis atlantica sp. nov. with signatures of a generalist lifestyle and marine biomass degradation.</title>
        <authorList>
            <person name="Hagestad O.C."/>
            <person name="Hou L."/>
            <person name="Andersen J.H."/>
            <person name="Hansen E.H."/>
            <person name="Altermark B."/>
            <person name="Li C."/>
            <person name="Kuhnert E."/>
            <person name="Cox R.J."/>
            <person name="Crous P.W."/>
            <person name="Spatafora J.W."/>
            <person name="Lail K."/>
            <person name="Amirebrahimi M."/>
            <person name="Lipzen A."/>
            <person name="Pangilinan J."/>
            <person name="Andreopoulos W."/>
            <person name="Hayes R.D."/>
            <person name="Ng V."/>
            <person name="Grigoriev I.V."/>
            <person name="Jackson S.A."/>
            <person name="Sutton T.D.S."/>
            <person name="Dobson A.D.W."/>
            <person name="Rama T."/>
        </authorList>
    </citation>
    <scope>NUCLEOTIDE SEQUENCE</scope>
    <source>
        <strain evidence="2">TS7</strain>
    </source>
</reference>
<comment type="caution">
    <text evidence="2">The sequence shown here is derived from an EMBL/GenBank/DDBJ whole genome shotgun (WGS) entry which is preliminary data.</text>
</comment>
<sequence length="193" mass="21351">MEQLVAVQRPMGIFEQYMAPSTQTLVLKEKVFSLSQDSFDVTNISGEPVLKIEGRHMTISGRKTVKDMAGQHLFDIVREKMHVHETYVAEDPAGKKLMEVKSSFKVVGSKATVTFMSKGDHAETLTMKGNWRDTSADIVCENTGAVVARIDRKLLNKRELMGSQQTYALIVAPGVDMALMVAACVALDEKNND</sequence>
<dbReference type="Proteomes" id="UP000887229">
    <property type="component" value="Unassembled WGS sequence"/>
</dbReference>
<dbReference type="OrthoDB" id="97518at2759"/>
<protein>
    <submittedName>
        <fullName evidence="2">Tubby C-terminal-like domain-containing protein</fullName>
    </submittedName>
</protein>
<evidence type="ECO:0000313" key="3">
    <source>
        <dbReference type="Proteomes" id="UP000887229"/>
    </source>
</evidence>
<proteinExistence type="inferred from homology"/>
<organism evidence="2 3">
    <name type="scientific">Emericellopsis atlantica</name>
    <dbReference type="NCBI Taxonomy" id="2614577"/>
    <lineage>
        <taxon>Eukaryota</taxon>
        <taxon>Fungi</taxon>
        <taxon>Dikarya</taxon>
        <taxon>Ascomycota</taxon>
        <taxon>Pezizomycotina</taxon>
        <taxon>Sordariomycetes</taxon>
        <taxon>Hypocreomycetidae</taxon>
        <taxon>Hypocreales</taxon>
        <taxon>Bionectriaceae</taxon>
        <taxon>Emericellopsis</taxon>
    </lineage>
</organism>
<dbReference type="InterPro" id="IPR038595">
    <property type="entry name" value="LOR_sf"/>
</dbReference>
<comment type="similarity">
    <text evidence="1">Belongs to the LOR family.</text>
</comment>
<dbReference type="InterPro" id="IPR007612">
    <property type="entry name" value="LOR"/>
</dbReference>
<evidence type="ECO:0000256" key="1">
    <source>
        <dbReference type="ARBA" id="ARBA00005437"/>
    </source>
</evidence>
<dbReference type="AlphaFoldDB" id="A0A9P8CNT0"/>
<evidence type="ECO:0000313" key="2">
    <source>
        <dbReference type="EMBL" id="KAG9253828.1"/>
    </source>
</evidence>
<dbReference type="Gene3D" id="2.40.160.200">
    <property type="entry name" value="LURP1-related"/>
    <property type="match status" value="1"/>
</dbReference>
<dbReference type="PANTHER" id="PTHR31087">
    <property type="match status" value="1"/>
</dbReference>
<keyword evidence="3" id="KW-1185">Reference proteome</keyword>
<dbReference type="SUPFAM" id="SSF54518">
    <property type="entry name" value="Tubby C-terminal domain-like"/>
    <property type="match status" value="1"/>
</dbReference>
<name>A0A9P8CNT0_9HYPO</name>
<dbReference type="EMBL" id="MU251256">
    <property type="protein sequence ID" value="KAG9253828.1"/>
    <property type="molecule type" value="Genomic_DNA"/>
</dbReference>
<dbReference type="PANTHER" id="PTHR31087:SF161">
    <property type="entry name" value="TUBBY C 2 FAMILY PROTEIN"/>
    <property type="match status" value="1"/>
</dbReference>
<accession>A0A9P8CNT0</accession>
<gene>
    <name evidence="2" type="ORF">F5Z01DRAFT_656795</name>
</gene>
<dbReference type="RefSeq" id="XP_046117752.1">
    <property type="nucleotide sequence ID" value="XM_046263601.1"/>
</dbReference>
<dbReference type="GeneID" id="70294504"/>
<dbReference type="InterPro" id="IPR025659">
    <property type="entry name" value="Tubby-like_C"/>
</dbReference>
<dbReference type="Pfam" id="PF04525">
    <property type="entry name" value="LOR"/>
    <property type="match status" value="1"/>
</dbReference>